<reference evidence="1" key="2">
    <citation type="submission" date="2025-09" db="UniProtKB">
        <authorList>
            <consortium name="EnsemblPlants"/>
        </authorList>
    </citation>
    <scope>IDENTIFICATION</scope>
</reference>
<accession>A0ACD5TXH0</accession>
<evidence type="ECO:0000313" key="2">
    <source>
        <dbReference type="Proteomes" id="UP001732700"/>
    </source>
</evidence>
<protein>
    <submittedName>
        <fullName evidence="1">Uncharacterized protein</fullName>
    </submittedName>
</protein>
<reference evidence="1" key="1">
    <citation type="submission" date="2021-05" db="EMBL/GenBank/DDBJ databases">
        <authorList>
            <person name="Scholz U."/>
            <person name="Mascher M."/>
            <person name="Fiebig A."/>
        </authorList>
    </citation>
    <scope>NUCLEOTIDE SEQUENCE [LARGE SCALE GENOMIC DNA]</scope>
</reference>
<organism evidence="1 2">
    <name type="scientific">Avena sativa</name>
    <name type="common">Oat</name>
    <dbReference type="NCBI Taxonomy" id="4498"/>
    <lineage>
        <taxon>Eukaryota</taxon>
        <taxon>Viridiplantae</taxon>
        <taxon>Streptophyta</taxon>
        <taxon>Embryophyta</taxon>
        <taxon>Tracheophyta</taxon>
        <taxon>Spermatophyta</taxon>
        <taxon>Magnoliopsida</taxon>
        <taxon>Liliopsida</taxon>
        <taxon>Poales</taxon>
        <taxon>Poaceae</taxon>
        <taxon>BOP clade</taxon>
        <taxon>Pooideae</taxon>
        <taxon>Poodae</taxon>
        <taxon>Poeae</taxon>
        <taxon>Poeae Chloroplast Group 1 (Aveneae type)</taxon>
        <taxon>Aveninae</taxon>
        <taxon>Avena</taxon>
    </lineage>
</organism>
<dbReference type="EnsemblPlants" id="AVESA.00010b.r2.1DG0140560.2">
    <property type="protein sequence ID" value="AVESA.00010b.r2.1DG0140560.2.CDS"/>
    <property type="gene ID" value="AVESA.00010b.r2.1DG0140560"/>
</dbReference>
<keyword evidence="2" id="KW-1185">Reference proteome</keyword>
<dbReference type="Proteomes" id="UP001732700">
    <property type="component" value="Chromosome 1D"/>
</dbReference>
<name>A0ACD5TXH0_AVESA</name>
<proteinExistence type="predicted"/>
<sequence>MAPPLSLSMFASVGGGGGARRRRKGVIVNALQLHQTLLPPPPAACSPFPFFSFLPCTCSLHFIGGGRDELPLPPLAVLPGAMSTMKGVDDAFLGVGDKPGLEIWCIMGASVVPIAKSLHGKFYTGNCYIILSTDELKSGIRRHNVHYWVGEEAKEEHCVMASDKAVELDAALGSQAVQYREMQGEESDKFLSYFRPCIIPVQGSFSSHWRRSGEESDQTTMFRCEGEHVARVREVPFSRTSLDHKAAFIVDTPLKIFLFSGCNSSTQTRAKALDVIKHLRENRHCGRCEIGTIEDGELVGDSDAGEFWNLFGGYAPIPRDVPDTANGELMTTTSKKLFWINKRKLVPMDTHLLDREMLNSDRSYILDCGSEIYLWIGMTTLVSEKKTSVIVLEDYVRSQGISSIGHTVIMTEGHEVPNFKQQFQHWPKNIVQKLYDAGREKVAAIFKHQGYDVAEILEDKPQQSISSNGTLKVWLVDRGSVTLLCAEEQEQLYNGDCYIVQYSYVEDGKDYSLFFAWSGQNSVQEDRGAAVSLMSSMADSVKGPAVVGQVSEAKEPELFFLVFKSLIIFKGGRSAAYKNSVPQKSDRTEWYQKDGAALFRVQGLRHDCTQAVQVDLVASSLNSSHCYILQDGASFFTWTGSLSSPSEHDIPDRMMNKLFPLKQSLLLREGSEPEHFWKTLGGRSEYSKEKFVKGWPADPHMYTCTFQQCLFKVSAFLQITFLPQEIYSQLVACLFFLQRLNSFWDSNLQAKEVFSFSQDDLATEETLILDCGEEIYVWVGLHSGVASKEHALDIGKMFLQAGIAQDGRRSIVDTTVYAVTEGEEPAFFTSFFDWDSSKQIGAVLGNSFERKLAMLKGISPKLEAPDRIVRRSPSRRPGPSSEPTTPEQQQPPPPAARRTSGSASAGRVANERSPSASPLTPSWSPKSRASSSPSSPLVARRLFPSTLHGAAHAPSAATATGIPARRR</sequence>
<evidence type="ECO:0000313" key="1">
    <source>
        <dbReference type="EnsemblPlants" id="AVESA.00010b.r2.1DG0140560.2.CDS"/>
    </source>
</evidence>